<protein>
    <submittedName>
        <fullName evidence="2">Uncharacterized protein</fullName>
    </submittedName>
</protein>
<evidence type="ECO:0000256" key="1">
    <source>
        <dbReference type="SAM" id="MobiDB-lite"/>
    </source>
</evidence>
<evidence type="ECO:0000313" key="2">
    <source>
        <dbReference type="EMBL" id="VEL12728.1"/>
    </source>
</evidence>
<feature type="region of interest" description="Disordered" evidence="1">
    <location>
        <begin position="101"/>
        <end position="137"/>
    </location>
</feature>
<organism evidence="2 3">
    <name type="scientific">Protopolystoma xenopodis</name>
    <dbReference type="NCBI Taxonomy" id="117903"/>
    <lineage>
        <taxon>Eukaryota</taxon>
        <taxon>Metazoa</taxon>
        <taxon>Spiralia</taxon>
        <taxon>Lophotrochozoa</taxon>
        <taxon>Platyhelminthes</taxon>
        <taxon>Monogenea</taxon>
        <taxon>Polyopisthocotylea</taxon>
        <taxon>Polystomatidea</taxon>
        <taxon>Polystomatidae</taxon>
        <taxon>Protopolystoma</taxon>
    </lineage>
</organism>
<name>A0A448WIR1_9PLAT</name>
<feature type="compositionally biased region" description="Basic and acidic residues" evidence="1">
    <location>
        <begin position="122"/>
        <end position="135"/>
    </location>
</feature>
<dbReference type="AlphaFoldDB" id="A0A448WIR1"/>
<proteinExistence type="predicted"/>
<sequence>MARLIDDADYDVGETSADILNPGSDAGNPPKSTRFVKVKTSVTISDTDSSSKLSSKGSNQPVITVRAHTTNTAKSGIPADGYIPNVLKISTELNKPHLADENMEETETQSATLQESEEDQQENAKEFQEVSEETKQQLQRTQSEAALMYGNMAMTKDCITVLSLQKTPALGGKIEEKKPVKLDITWAIMPEYEEENDEKMQVRVVSMSEKESMMLNLSQIPC</sequence>
<feature type="region of interest" description="Disordered" evidence="1">
    <location>
        <begin position="1"/>
        <end position="64"/>
    </location>
</feature>
<dbReference type="Proteomes" id="UP000784294">
    <property type="component" value="Unassembled WGS sequence"/>
</dbReference>
<accession>A0A448WIR1</accession>
<comment type="caution">
    <text evidence="2">The sequence shown here is derived from an EMBL/GenBank/DDBJ whole genome shotgun (WGS) entry which is preliminary data.</text>
</comment>
<keyword evidence="3" id="KW-1185">Reference proteome</keyword>
<dbReference type="EMBL" id="CAAALY010015621">
    <property type="protein sequence ID" value="VEL12728.1"/>
    <property type="molecule type" value="Genomic_DNA"/>
</dbReference>
<reference evidence="2" key="1">
    <citation type="submission" date="2018-11" db="EMBL/GenBank/DDBJ databases">
        <authorList>
            <consortium name="Pathogen Informatics"/>
        </authorList>
    </citation>
    <scope>NUCLEOTIDE SEQUENCE</scope>
</reference>
<gene>
    <name evidence="2" type="ORF">PXEA_LOCUS6168</name>
</gene>
<feature type="compositionally biased region" description="Low complexity" evidence="1">
    <location>
        <begin position="38"/>
        <end position="58"/>
    </location>
</feature>
<evidence type="ECO:0000313" key="3">
    <source>
        <dbReference type="Proteomes" id="UP000784294"/>
    </source>
</evidence>